<dbReference type="InterPro" id="IPR039428">
    <property type="entry name" value="NUOK/Mnh_C1-like"/>
</dbReference>
<dbReference type="STRING" id="653733.Selin_0613"/>
<comment type="subunit">
    <text evidence="10">NDH-1 is composed of 14 different subunits. Subunits NuoA, H, J, K, L, M, N constitute the membrane sector of the complex.</text>
</comment>
<keyword evidence="10 11" id="KW-0830">Ubiquinone</keyword>
<dbReference type="HAMAP" id="MF_01456">
    <property type="entry name" value="NDH1_NuoK"/>
    <property type="match status" value="1"/>
</dbReference>
<keyword evidence="10" id="KW-0520">NAD</keyword>
<dbReference type="EC" id="7.1.1.-" evidence="10"/>
<accession>E6W129</accession>
<dbReference type="PANTHER" id="PTHR11434">
    <property type="entry name" value="NADH-UBIQUINONE OXIDOREDUCTASE SUBUNIT ND4L"/>
    <property type="match status" value="1"/>
</dbReference>
<dbReference type="GO" id="GO:0030964">
    <property type="term" value="C:NADH dehydrogenase complex"/>
    <property type="evidence" value="ECO:0007669"/>
    <property type="project" value="TreeGrafter"/>
</dbReference>
<evidence type="ECO:0000256" key="5">
    <source>
        <dbReference type="ARBA" id="ARBA00022692"/>
    </source>
</evidence>
<keyword evidence="7 10" id="KW-1278">Translocase</keyword>
<keyword evidence="12" id="KW-1185">Reference proteome</keyword>
<evidence type="ECO:0000256" key="4">
    <source>
        <dbReference type="ARBA" id="ARBA00022448"/>
    </source>
</evidence>
<evidence type="ECO:0000256" key="2">
    <source>
        <dbReference type="ARBA" id="ARBA00004141"/>
    </source>
</evidence>
<feature type="transmembrane region" description="Helical" evidence="10">
    <location>
        <begin position="6"/>
        <end position="26"/>
    </location>
</feature>
<keyword evidence="6 10" id="KW-0874">Quinone</keyword>
<evidence type="ECO:0000256" key="10">
    <source>
        <dbReference type="HAMAP-Rule" id="MF_01456"/>
    </source>
</evidence>
<dbReference type="InParanoid" id="E6W129"/>
<dbReference type="NCBIfam" id="NF004322">
    <property type="entry name" value="PRK05715.1-4"/>
    <property type="match status" value="1"/>
</dbReference>
<keyword evidence="5 10" id="KW-0812">Transmembrane</keyword>
<keyword evidence="10" id="KW-0997">Cell inner membrane</keyword>
<keyword evidence="10" id="KW-1003">Cell membrane</keyword>
<keyword evidence="8 10" id="KW-1133">Transmembrane helix</keyword>
<comment type="subcellular location">
    <subcellularLocation>
        <location evidence="10">Cell inner membrane</location>
        <topology evidence="10">Multi-pass membrane protein</topology>
    </subcellularLocation>
    <subcellularLocation>
        <location evidence="2">Membrane</location>
        <topology evidence="2">Multi-pass membrane protein</topology>
    </subcellularLocation>
</comment>
<evidence type="ECO:0000256" key="3">
    <source>
        <dbReference type="ARBA" id="ARBA00010519"/>
    </source>
</evidence>
<comment type="catalytic activity">
    <reaction evidence="10">
        <text>a quinone + NADH + 5 H(+)(in) = a quinol + NAD(+) + 4 H(+)(out)</text>
        <dbReference type="Rhea" id="RHEA:57888"/>
        <dbReference type="ChEBI" id="CHEBI:15378"/>
        <dbReference type="ChEBI" id="CHEBI:24646"/>
        <dbReference type="ChEBI" id="CHEBI:57540"/>
        <dbReference type="ChEBI" id="CHEBI:57945"/>
        <dbReference type="ChEBI" id="CHEBI:132124"/>
    </reaction>
</comment>
<dbReference type="FunCoup" id="E6W129">
    <property type="interactions" value="226"/>
</dbReference>
<proteinExistence type="inferred from homology"/>
<feature type="transmembrane region" description="Helical" evidence="10">
    <location>
        <begin position="64"/>
        <end position="88"/>
    </location>
</feature>
<gene>
    <name evidence="10" type="primary">nuoK</name>
    <name evidence="11" type="ordered locus">Selin_0613</name>
</gene>
<comment type="function">
    <text evidence="1 10">NDH-1 shuttles electrons from NADH, via FMN and iron-sulfur (Fe-S) centers, to quinones in the respiratory chain. The immediate electron acceptor for the enzyme in this species is believed to be ubiquinone. Couples the redox reaction to proton translocation (for every two electrons transferred, four hydrogen ions are translocated across the cytoplasmic membrane), and thus conserves the redox energy in a proton gradient.</text>
</comment>
<organism evidence="11 12">
    <name type="scientific">Desulfurispirillum indicum (strain ATCC BAA-1389 / DSM 22839 / S5)</name>
    <dbReference type="NCBI Taxonomy" id="653733"/>
    <lineage>
        <taxon>Bacteria</taxon>
        <taxon>Pseudomonadati</taxon>
        <taxon>Chrysiogenota</taxon>
        <taxon>Chrysiogenia</taxon>
        <taxon>Chrysiogenales</taxon>
        <taxon>Chrysiogenaceae</taxon>
        <taxon>Desulfurispirillum</taxon>
    </lineage>
</organism>
<protein>
    <recommendedName>
        <fullName evidence="10">NADH-quinone oxidoreductase subunit K</fullName>
        <ecNumber evidence="10">7.1.1.-</ecNumber>
    </recommendedName>
    <alternativeName>
        <fullName evidence="10">NADH dehydrogenase I subunit K</fullName>
    </alternativeName>
    <alternativeName>
        <fullName evidence="10">NDH-1 subunit K</fullName>
    </alternativeName>
</protein>
<dbReference type="InterPro" id="IPR001133">
    <property type="entry name" value="NADH_UbQ_OxRdtase_chain4L/K"/>
</dbReference>
<dbReference type="KEGG" id="din:Selin_0613"/>
<dbReference type="PANTHER" id="PTHR11434:SF16">
    <property type="entry name" value="NADH-UBIQUINONE OXIDOREDUCTASE CHAIN 4L"/>
    <property type="match status" value="1"/>
</dbReference>
<evidence type="ECO:0000313" key="11">
    <source>
        <dbReference type="EMBL" id="ADU65361.1"/>
    </source>
</evidence>
<evidence type="ECO:0000256" key="7">
    <source>
        <dbReference type="ARBA" id="ARBA00022967"/>
    </source>
</evidence>
<feature type="transmembrane region" description="Helical" evidence="10">
    <location>
        <begin position="33"/>
        <end position="52"/>
    </location>
</feature>
<dbReference type="GO" id="GO:0005886">
    <property type="term" value="C:plasma membrane"/>
    <property type="evidence" value="ECO:0007669"/>
    <property type="project" value="UniProtKB-SubCell"/>
</dbReference>
<dbReference type="EMBL" id="CP002432">
    <property type="protein sequence ID" value="ADU65361.1"/>
    <property type="molecule type" value="Genomic_DNA"/>
</dbReference>
<dbReference type="NCBIfam" id="NF004320">
    <property type="entry name" value="PRK05715.1-2"/>
    <property type="match status" value="1"/>
</dbReference>
<dbReference type="GO" id="GO:0050136">
    <property type="term" value="F:NADH dehydrogenase (quinone) (non-electrogenic) activity"/>
    <property type="evidence" value="ECO:0007669"/>
    <property type="project" value="UniProtKB-UniRule"/>
</dbReference>
<dbReference type="Gene3D" id="1.10.287.3510">
    <property type="match status" value="1"/>
</dbReference>
<evidence type="ECO:0000256" key="8">
    <source>
        <dbReference type="ARBA" id="ARBA00022989"/>
    </source>
</evidence>
<name>E6W129_DESIS</name>
<dbReference type="AlphaFoldDB" id="E6W129"/>
<evidence type="ECO:0000256" key="1">
    <source>
        <dbReference type="ARBA" id="ARBA00002378"/>
    </source>
</evidence>
<dbReference type="Pfam" id="PF00420">
    <property type="entry name" value="Oxidored_q2"/>
    <property type="match status" value="1"/>
</dbReference>
<evidence type="ECO:0000313" key="12">
    <source>
        <dbReference type="Proteomes" id="UP000002572"/>
    </source>
</evidence>
<comment type="similarity">
    <text evidence="3 10">Belongs to the complex I subunit 4L family.</text>
</comment>
<sequence>MLSITLNHFLFLASAVFCLGIFGIIASRNAIKVLLSIEVMLAGVTMAFIAISKYVTPDTLEGQIITIFILTVAAAEAAVGLAILLVVYRNYKTVDMSKFNVLKW</sequence>
<evidence type="ECO:0000256" key="9">
    <source>
        <dbReference type="ARBA" id="ARBA00023136"/>
    </source>
</evidence>
<dbReference type="eggNOG" id="COG0713">
    <property type="taxonomic scope" value="Bacteria"/>
</dbReference>
<evidence type="ECO:0000256" key="6">
    <source>
        <dbReference type="ARBA" id="ARBA00022719"/>
    </source>
</evidence>
<dbReference type="Proteomes" id="UP000002572">
    <property type="component" value="Chromosome"/>
</dbReference>
<dbReference type="NCBIfam" id="NF004321">
    <property type="entry name" value="PRK05715.1-3"/>
    <property type="match status" value="1"/>
</dbReference>
<dbReference type="NCBIfam" id="NF004323">
    <property type="entry name" value="PRK05715.1-5"/>
    <property type="match status" value="1"/>
</dbReference>
<dbReference type="HOGENOM" id="CLU_144724_1_1_0"/>
<keyword evidence="4 10" id="KW-0813">Transport</keyword>
<reference evidence="11 12" key="1">
    <citation type="submission" date="2010-12" db="EMBL/GenBank/DDBJ databases">
        <title>Complete sequence of Desulfurispirillum indicum S5.</title>
        <authorList>
            <consortium name="US DOE Joint Genome Institute"/>
            <person name="Lucas S."/>
            <person name="Copeland A."/>
            <person name="Lapidus A."/>
            <person name="Cheng J.-F."/>
            <person name="Goodwin L."/>
            <person name="Pitluck S."/>
            <person name="Chertkov O."/>
            <person name="Held B."/>
            <person name="Detter J.C."/>
            <person name="Han C."/>
            <person name="Tapia R."/>
            <person name="Land M."/>
            <person name="Hauser L."/>
            <person name="Kyrpides N."/>
            <person name="Ivanova N."/>
            <person name="Mikhailova N."/>
            <person name="Haggblom M."/>
            <person name="Rauschenbach I."/>
            <person name="Bini E."/>
            <person name="Woyke T."/>
        </authorList>
    </citation>
    <scope>NUCLEOTIDE SEQUENCE [LARGE SCALE GENOMIC DNA]</scope>
    <source>
        <strain evidence="12">ATCC BAA-1389 / DSM 22839 / S5</strain>
    </source>
</reference>
<dbReference type="GO" id="GO:0048038">
    <property type="term" value="F:quinone binding"/>
    <property type="evidence" value="ECO:0007669"/>
    <property type="project" value="UniProtKB-KW"/>
</dbReference>
<keyword evidence="9 10" id="KW-0472">Membrane</keyword>
<dbReference type="GO" id="GO:0042773">
    <property type="term" value="P:ATP synthesis coupled electron transport"/>
    <property type="evidence" value="ECO:0007669"/>
    <property type="project" value="InterPro"/>
</dbReference>
<dbReference type="FunFam" id="1.10.287.3510:FF:000001">
    <property type="entry name" value="NADH-quinone oxidoreductase subunit K"/>
    <property type="match status" value="1"/>
</dbReference>